<dbReference type="AlphaFoldDB" id="A0A0A5G7B7"/>
<dbReference type="InterPro" id="IPR034660">
    <property type="entry name" value="DinB/YfiT-like"/>
</dbReference>
<proteinExistence type="predicted"/>
<evidence type="ECO:0000256" key="1">
    <source>
        <dbReference type="SAM" id="MobiDB-lite"/>
    </source>
</evidence>
<dbReference type="RefSeq" id="WP_036833861.1">
    <property type="nucleotide sequence ID" value="NZ_AVPG01000009.1"/>
</dbReference>
<evidence type="ECO:0000313" key="3">
    <source>
        <dbReference type="EMBL" id="KGX87053.1"/>
    </source>
</evidence>
<accession>A0A0A5G7B7</accession>
<organism evidence="3 4">
    <name type="scientific">Pontibacillus litoralis JSM 072002</name>
    <dbReference type="NCBI Taxonomy" id="1385512"/>
    <lineage>
        <taxon>Bacteria</taxon>
        <taxon>Bacillati</taxon>
        <taxon>Bacillota</taxon>
        <taxon>Bacilli</taxon>
        <taxon>Bacillales</taxon>
        <taxon>Bacillaceae</taxon>
        <taxon>Pontibacillus</taxon>
    </lineage>
</organism>
<dbReference type="InterPro" id="IPR024775">
    <property type="entry name" value="DinB-like"/>
</dbReference>
<comment type="caution">
    <text evidence="3">The sequence shown here is derived from an EMBL/GenBank/DDBJ whole genome shotgun (WGS) entry which is preliminary data.</text>
</comment>
<evidence type="ECO:0000313" key="4">
    <source>
        <dbReference type="Proteomes" id="UP000030401"/>
    </source>
</evidence>
<dbReference type="Proteomes" id="UP000030401">
    <property type="component" value="Unassembled WGS sequence"/>
</dbReference>
<dbReference type="EMBL" id="AVPG01000009">
    <property type="protein sequence ID" value="KGX87053.1"/>
    <property type="molecule type" value="Genomic_DNA"/>
</dbReference>
<protein>
    <recommendedName>
        <fullName evidence="2">DinB-like domain-containing protein</fullName>
    </recommendedName>
</protein>
<evidence type="ECO:0000259" key="2">
    <source>
        <dbReference type="Pfam" id="PF12867"/>
    </source>
</evidence>
<feature type="region of interest" description="Disordered" evidence="1">
    <location>
        <begin position="68"/>
        <end position="92"/>
    </location>
</feature>
<name>A0A0A5G7B7_9BACI</name>
<gene>
    <name evidence="3" type="ORF">N784_02760</name>
</gene>
<reference evidence="3 4" key="1">
    <citation type="submission" date="2013-08" db="EMBL/GenBank/DDBJ databases">
        <authorList>
            <person name="Huang J."/>
            <person name="Wang G."/>
        </authorList>
    </citation>
    <scope>NUCLEOTIDE SEQUENCE [LARGE SCALE GENOMIC DNA]</scope>
    <source>
        <strain evidence="3 4">JSM 072002</strain>
    </source>
</reference>
<dbReference type="STRING" id="1385512.N784_02760"/>
<feature type="domain" description="DinB-like" evidence="2">
    <location>
        <begin position="5"/>
        <end position="153"/>
    </location>
</feature>
<dbReference type="SUPFAM" id="SSF109854">
    <property type="entry name" value="DinB/YfiT-like putative metalloenzymes"/>
    <property type="match status" value="1"/>
</dbReference>
<dbReference type="Pfam" id="PF12867">
    <property type="entry name" value="DinB_2"/>
    <property type="match status" value="1"/>
</dbReference>
<dbReference type="Gene3D" id="1.20.120.450">
    <property type="entry name" value="dinb family like domain"/>
    <property type="match status" value="1"/>
</dbReference>
<dbReference type="eggNOG" id="COG2318">
    <property type="taxonomic scope" value="Bacteria"/>
</dbReference>
<sequence>MDGLQEKRTQVVNFLMDLTEEEAKYKPDETKWSVLEIAEHLYLMEIVVHKQIHYAIDNLEAVEVSEKPINQTTDRSNKVEAPEALQPQGRFHSTEEALSALKESREGTLSILKQYDKQLLASRAIPHPAFGNMSGLQWIEFIGWHELRHLEQMKEITA</sequence>
<keyword evidence="4" id="KW-1185">Reference proteome</keyword>